<evidence type="ECO:0000313" key="2">
    <source>
        <dbReference type="EMBL" id="OQD42281.1"/>
    </source>
</evidence>
<evidence type="ECO:0000313" key="3">
    <source>
        <dbReference type="Proteomes" id="UP000191680"/>
    </source>
</evidence>
<accession>A0A1V6LQ16</accession>
<dbReference type="PROSITE" id="PS51257">
    <property type="entry name" value="PROKAR_LIPOPROTEIN"/>
    <property type="match status" value="1"/>
</dbReference>
<dbReference type="InterPro" id="IPR011042">
    <property type="entry name" value="6-blade_b-propeller_TolB-like"/>
</dbReference>
<proteinExistence type="predicted"/>
<dbReference type="InterPro" id="IPR012938">
    <property type="entry name" value="Glc/Sorbosone_DH"/>
</dbReference>
<dbReference type="AlphaFoldDB" id="A0A1V6LQ16"/>
<dbReference type="SUPFAM" id="SSF50952">
    <property type="entry name" value="Soluble quinoprotein glucose dehydrogenase"/>
    <property type="match status" value="1"/>
</dbReference>
<sequence length="373" mass="41839">MKKYILTLHFFVVLLGTSCGQNTDNTISTTEKPILSKELVVPDLRNPWGFVFLPDNSLLITEKEGKLILYKDGSKRIIKGLPDIKVAGQGGLLDVALDPQYSSNGYIYLTYVSADGKEKGSNTALLRCKLFNEELIDKKVLYKASPNSTTSHHFGSRIVFDKEGYLYFSIGDRGNRDENPQDITRDGGKIYRLNKDGSIPTDNPFYTETNAKKAVFSYGHRNPQGLVLNPFNGEIWEHEHGPRGGDEINTIKKGKNYGWPSITYGINYSGTKITDKTKMQGMEQPIHYWVPSIAPSGMAFITTNKYPNWKGNLLVGSLAFQYLERLVLKDNKVIYREKLLDGIGRVRSVKEGPDGYVYIGVEGKGIYKLTPKS</sequence>
<protein>
    <recommendedName>
        <fullName evidence="1">Glucose/Sorbosone dehydrogenase domain-containing protein</fullName>
    </recommendedName>
</protein>
<name>A0A1V6LQ16_9FLAO</name>
<gene>
    <name evidence="2" type="ORF">BUL40_10960</name>
</gene>
<dbReference type="EMBL" id="MTBC01000007">
    <property type="protein sequence ID" value="OQD42281.1"/>
    <property type="molecule type" value="Genomic_DNA"/>
</dbReference>
<comment type="caution">
    <text evidence="2">The sequence shown here is derived from an EMBL/GenBank/DDBJ whole genome shotgun (WGS) entry which is preliminary data.</text>
</comment>
<dbReference type="PANTHER" id="PTHR19328">
    <property type="entry name" value="HEDGEHOG-INTERACTING PROTEIN"/>
    <property type="match status" value="1"/>
</dbReference>
<dbReference type="PANTHER" id="PTHR19328:SF75">
    <property type="entry name" value="ALDOSE SUGAR DEHYDROGENASE YLII"/>
    <property type="match status" value="1"/>
</dbReference>
<dbReference type="RefSeq" id="WP_080319307.1">
    <property type="nucleotide sequence ID" value="NZ_MTBC01000007.1"/>
</dbReference>
<dbReference type="Pfam" id="PF07995">
    <property type="entry name" value="GSDH"/>
    <property type="match status" value="1"/>
</dbReference>
<reference evidence="2 3" key="1">
    <citation type="submission" date="2016-12" db="EMBL/GenBank/DDBJ databases">
        <authorList>
            <person name="Song W.-J."/>
            <person name="Kurnit D.M."/>
        </authorList>
    </citation>
    <scope>NUCLEOTIDE SEQUENCE [LARGE SCALE GENOMIC DNA]</scope>
    <source>
        <strain evidence="2 3">HSG9</strain>
    </source>
</reference>
<dbReference type="OrthoDB" id="9770043at2"/>
<organism evidence="2 3">
    <name type="scientific">Croceivirga radicis</name>
    <dbReference type="NCBI Taxonomy" id="1929488"/>
    <lineage>
        <taxon>Bacteria</taxon>
        <taxon>Pseudomonadati</taxon>
        <taxon>Bacteroidota</taxon>
        <taxon>Flavobacteriia</taxon>
        <taxon>Flavobacteriales</taxon>
        <taxon>Flavobacteriaceae</taxon>
        <taxon>Croceivirga</taxon>
    </lineage>
</organism>
<keyword evidence="3" id="KW-1185">Reference proteome</keyword>
<dbReference type="InterPro" id="IPR011041">
    <property type="entry name" value="Quinoprot_gluc/sorb_DH_b-prop"/>
</dbReference>
<feature type="domain" description="Glucose/Sorbosone dehydrogenase" evidence="1">
    <location>
        <begin position="44"/>
        <end position="363"/>
    </location>
</feature>
<evidence type="ECO:0000259" key="1">
    <source>
        <dbReference type="Pfam" id="PF07995"/>
    </source>
</evidence>
<dbReference type="Proteomes" id="UP000191680">
    <property type="component" value="Unassembled WGS sequence"/>
</dbReference>
<dbReference type="Gene3D" id="2.120.10.30">
    <property type="entry name" value="TolB, C-terminal domain"/>
    <property type="match status" value="1"/>
</dbReference>